<evidence type="ECO:0000313" key="3">
    <source>
        <dbReference type="Proteomes" id="UP000654918"/>
    </source>
</evidence>
<accession>A0A8H6KLW8</accession>
<evidence type="ECO:0000313" key="2">
    <source>
        <dbReference type="EMBL" id="KAF6833964.1"/>
    </source>
</evidence>
<gene>
    <name evidence="2" type="ORF">CPLU01_05259</name>
</gene>
<dbReference type="EMBL" id="WIGO01000053">
    <property type="protein sequence ID" value="KAF6833964.1"/>
    <property type="molecule type" value="Genomic_DNA"/>
</dbReference>
<keyword evidence="3" id="KW-1185">Reference proteome</keyword>
<dbReference type="Proteomes" id="UP000654918">
    <property type="component" value="Unassembled WGS sequence"/>
</dbReference>
<reference evidence="2" key="1">
    <citation type="journal article" date="2020" name="Phytopathology">
        <title>Genome Sequence Resources of Colletotrichum truncatum, C. plurivorum, C. musicola, and C. sojae: Four Species Pathogenic to Soybean (Glycine max).</title>
        <authorList>
            <person name="Rogerio F."/>
            <person name="Boufleur T.R."/>
            <person name="Ciampi-Guillardi M."/>
            <person name="Sukno S.A."/>
            <person name="Thon M.R."/>
            <person name="Massola Junior N.S."/>
            <person name="Baroncelli R."/>
        </authorList>
    </citation>
    <scope>NUCLEOTIDE SEQUENCE</scope>
    <source>
        <strain evidence="2">LFN00145</strain>
    </source>
</reference>
<feature type="region of interest" description="Disordered" evidence="1">
    <location>
        <begin position="121"/>
        <end position="144"/>
    </location>
</feature>
<feature type="region of interest" description="Disordered" evidence="1">
    <location>
        <begin position="1"/>
        <end position="21"/>
    </location>
</feature>
<protein>
    <submittedName>
        <fullName evidence="2">Uncharacterized protein</fullName>
    </submittedName>
</protein>
<dbReference type="AlphaFoldDB" id="A0A8H6KLW8"/>
<feature type="region of interest" description="Disordered" evidence="1">
    <location>
        <begin position="251"/>
        <end position="270"/>
    </location>
</feature>
<comment type="caution">
    <text evidence="2">The sequence shown here is derived from an EMBL/GenBank/DDBJ whole genome shotgun (WGS) entry which is preliminary data.</text>
</comment>
<sequence length="270" mass="29530">MRMWRSSVSHRVRPRRVQQPPSLPMDAIAASLDVNRDYRGTGARAGAFPRAISGISRCAIGNGQREVQPSQPEAILLQYDSTRTIRYHTLDPSSSLAECPGQVAGPSSWLGVMIHGKLKMHPSFKPPKRSAETRSTSTRNSADAHARSWPYLPTLFAPWNDSHVRWTDLLSASRAAIRQARAVETRGGKGKEFVLRAAALGLRRRDDAVRTCALRFPRLTARRAVPHARRPGADVSLPTPPPSVVHAVRTGSPVEAMPAGRNSSKRAACS</sequence>
<evidence type="ECO:0000256" key="1">
    <source>
        <dbReference type="SAM" id="MobiDB-lite"/>
    </source>
</evidence>
<proteinExistence type="predicted"/>
<organism evidence="2 3">
    <name type="scientific">Colletotrichum plurivorum</name>
    <dbReference type="NCBI Taxonomy" id="2175906"/>
    <lineage>
        <taxon>Eukaryota</taxon>
        <taxon>Fungi</taxon>
        <taxon>Dikarya</taxon>
        <taxon>Ascomycota</taxon>
        <taxon>Pezizomycotina</taxon>
        <taxon>Sordariomycetes</taxon>
        <taxon>Hypocreomycetidae</taxon>
        <taxon>Glomerellales</taxon>
        <taxon>Glomerellaceae</taxon>
        <taxon>Colletotrichum</taxon>
        <taxon>Colletotrichum orchidearum species complex</taxon>
    </lineage>
</organism>
<name>A0A8H6KLW8_9PEZI</name>